<comment type="caution">
    <text evidence="7">The sequence shown here is derived from an EMBL/GenBank/DDBJ whole genome shotgun (WGS) entry which is preliminary data.</text>
</comment>
<dbReference type="Pfam" id="PF04241">
    <property type="entry name" value="DUF423"/>
    <property type="match status" value="1"/>
</dbReference>
<name>A0A917GDH6_9FLAO</name>
<dbReference type="Proteomes" id="UP000625976">
    <property type="component" value="Unassembled WGS sequence"/>
</dbReference>
<evidence type="ECO:0000313" key="8">
    <source>
        <dbReference type="Proteomes" id="UP000625976"/>
    </source>
</evidence>
<organism evidence="7 8">
    <name type="scientific">Bizionia arctica</name>
    <dbReference type="NCBI Taxonomy" id="1495645"/>
    <lineage>
        <taxon>Bacteria</taxon>
        <taxon>Pseudomonadati</taxon>
        <taxon>Bacteroidota</taxon>
        <taxon>Flavobacteriia</taxon>
        <taxon>Flavobacteriales</taxon>
        <taxon>Flavobacteriaceae</taxon>
        <taxon>Bizionia</taxon>
    </lineage>
</organism>
<accession>A0A917GDH6</accession>
<dbReference type="InterPro" id="IPR006696">
    <property type="entry name" value="DUF423"/>
</dbReference>
<evidence type="ECO:0000256" key="1">
    <source>
        <dbReference type="ARBA" id="ARBA00004141"/>
    </source>
</evidence>
<dbReference type="PANTHER" id="PTHR43461:SF1">
    <property type="entry name" value="TRANSMEMBRANE PROTEIN 256"/>
    <property type="match status" value="1"/>
</dbReference>
<feature type="transmembrane region" description="Helical" evidence="6">
    <location>
        <begin position="101"/>
        <end position="124"/>
    </location>
</feature>
<dbReference type="AlphaFoldDB" id="A0A917GDH6"/>
<evidence type="ECO:0000256" key="5">
    <source>
        <dbReference type="ARBA" id="ARBA00023136"/>
    </source>
</evidence>
<reference evidence="7" key="1">
    <citation type="journal article" date="2014" name="Int. J. Syst. Evol. Microbiol.">
        <title>Complete genome sequence of Corynebacterium casei LMG S-19264T (=DSM 44701T), isolated from a smear-ripened cheese.</title>
        <authorList>
            <consortium name="US DOE Joint Genome Institute (JGI-PGF)"/>
            <person name="Walter F."/>
            <person name="Albersmeier A."/>
            <person name="Kalinowski J."/>
            <person name="Ruckert C."/>
        </authorList>
    </citation>
    <scope>NUCLEOTIDE SEQUENCE</scope>
    <source>
        <strain evidence="7">CGMCC 1.12751</strain>
    </source>
</reference>
<evidence type="ECO:0000256" key="2">
    <source>
        <dbReference type="ARBA" id="ARBA00009694"/>
    </source>
</evidence>
<feature type="transmembrane region" description="Helical" evidence="6">
    <location>
        <begin position="71"/>
        <end position="89"/>
    </location>
</feature>
<feature type="transmembrane region" description="Helical" evidence="6">
    <location>
        <begin position="47"/>
        <end position="64"/>
    </location>
</feature>
<dbReference type="PANTHER" id="PTHR43461">
    <property type="entry name" value="TRANSMEMBRANE PROTEIN 256"/>
    <property type="match status" value="1"/>
</dbReference>
<dbReference type="EMBL" id="BMFQ01000001">
    <property type="protein sequence ID" value="GGG39016.1"/>
    <property type="molecule type" value="Genomic_DNA"/>
</dbReference>
<dbReference type="RefSeq" id="WP_188462167.1">
    <property type="nucleotide sequence ID" value="NZ_BMFQ01000001.1"/>
</dbReference>
<keyword evidence="3 6" id="KW-0812">Transmembrane</keyword>
<keyword evidence="5 6" id="KW-0472">Membrane</keyword>
<keyword evidence="4 6" id="KW-1133">Transmembrane helix</keyword>
<evidence type="ECO:0000313" key="7">
    <source>
        <dbReference type="EMBL" id="GGG39016.1"/>
    </source>
</evidence>
<dbReference type="GO" id="GO:0005886">
    <property type="term" value="C:plasma membrane"/>
    <property type="evidence" value="ECO:0007669"/>
    <property type="project" value="TreeGrafter"/>
</dbReference>
<comment type="similarity">
    <text evidence="2">Belongs to the UPF0382 family.</text>
</comment>
<comment type="subcellular location">
    <subcellularLocation>
        <location evidence="1">Membrane</location>
        <topology evidence="1">Multi-pass membrane protein</topology>
    </subcellularLocation>
</comment>
<reference evidence="7" key="2">
    <citation type="submission" date="2020-09" db="EMBL/GenBank/DDBJ databases">
        <authorList>
            <person name="Sun Q."/>
            <person name="Zhou Y."/>
        </authorList>
    </citation>
    <scope>NUCLEOTIDE SEQUENCE</scope>
    <source>
        <strain evidence="7">CGMCC 1.12751</strain>
    </source>
</reference>
<evidence type="ECO:0000256" key="6">
    <source>
        <dbReference type="SAM" id="Phobius"/>
    </source>
</evidence>
<gene>
    <name evidence="7" type="ORF">GCM10010976_08460</name>
</gene>
<proteinExistence type="inferred from homology"/>
<sequence length="131" mass="14193">MNKKILIAASILGVLSVILGAFAAHGLKESISEQALGTFETGVKYQMYHALLLLFVGSSTYVSLSSKKAIFYLVLVGLICFSGSIYGLATNELTSFNFKSIGFITPIGGLLLIISWIILLINFLRIKTDNL</sequence>
<keyword evidence="8" id="KW-1185">Reference proteome</keyword>
<evidence type="ECO:0000256" key="4">
    <source>
        <dbReference type="ARBA" id="ARBA00022989"/>
    </source>
</evidence>
<evidence type="ECO:0000256" key="3">
    <source>
        <dbReference type="ARBA" id="ARBA00022692"/>
    </source>
</evidence>
<protein>
    <submittedName>
        <fullName evidence="7">Membrane protein</fullName>
    </submittedName>
</protein>